<gene>
    <name evidence="1" type="ORF">KYI95_21615</name>
</gene>
<evidence type="ECO:0000313" key="1">
    <source>
        <dbReference type="EMBL" id="MBW1259772.1"/>
    </source>
</evidence>
<organism evidence="1 2">
    <name type="scientific">Pantoea allii</name>
    <dbReference type="NCBI Taxonomy" id="574096"/>
    <lineage>
        <taxon>Bacteria</taxon>
        <taxon>Pseudomonadati</taxon>
        <taxon>Pseudomonadota</taxon>
        <taxon>Gammaproteobacteria</taxon>
        <taxon>Enterobacterales</taxon>
        <taxon>Erwiniaceae</taxon>
        <taxon>Pantoea</taxon>
    </lineage>
</organism>
<sequence>MRQSTLLPGKQQSREISLIAEARQHKTVGESCATNNAENIFSSSEDEAGKNYALCAECSPNNFLNGNTLNAFIAWQGNRALYFGHDYNRG</sequence>
<accession>A0ABS6VLR1</accession>
<dbReference type="Proteomes" id="UP001197236">
    <property type="component" value="Unassembled WGS sequence"/>
</dbReference>
<name>A0ABS6VLR1_9GAMM</name>
<evidence type="ECO:0000313" key="2">
    <source>
        <dbReference type="Proteomes" id="UP001197236"/>
    </source>
</evidence>
<protein>
    <submittedName>
        <fullName evidence="1">Uncharacterized protein</fullName>
    </submittedName>
</protein>
<proteinExistence type="predicted"/>
<keyword evidence="2" id="KW-1185">Reference proteome</keyword>
<dbReference type="EMBL" id="JAHVXZ010000020">
    <property type="protein sequence ID" value="MBW1259772.1"/>
    <property type="molecule type" value="Genomic_DNA"/>
</dbReference>
<reference evidence="1 2" key="1">
    <citation type="submission" date="2021-07" db="EMBL/GenBank/DDBJ databases">
        <title>A novel phosphonate cluster across the Pantoea species complex is important for pathogenicity in onion.</title>
        <authorList>
            <person name="Zhao M."/>
            <person name="Stice S."/>
            <person name="Shin G.Y."/>
            <person name="Coutinho T."/>
            <person name="Gitaitis R."/>
            <person name="Kvitko B."/>
            <person name="Dutta B."/>
        </authorList>
    </citation>
    <scope>NUCLEOTIDE SEQUENCE [LARGE SCALE GENOMIC DNA]</scope>
    <source>
        <strain evidence="1 2">BD 382</strain>
    </source>
</reference>
<dbReference type="RefSeq" id="WP_218996192.1">
    <property type="nucleotide sequence ID" value="NZ_JAHVXU010000019.1"/>
</dbReference>
<comment type="caution">
    <text evidence="1">The sequence shown here is derived from an EMBL/GenBank/DDBJ whole genome shotgun (WGS) entry which is preliminary data.</text>
</comment>